<evidence type="ECO:0000256" key="3">
    <source>
        <dbReference type="ARBA" id="ARBA00023125"/>
    </source>
</evidence>
<dbReference type="eggNOG" id="COG4098">
    <property type="taxonomic scope" value="Bacteria"/>
</dbReference>
<evidence type="ECO:0000256" key="2">
    <source>
        <dbReference type="ARBA" id="ARBA00022840"/>
    </source>
</evidence>
<dbReference type="PANTHER" id="PTHR30580:SF1">
    <property type="entry name" value="COMF OPERON PROTEIN 1"/>
    <property type="match status" value="1"/>
</dbReference>
<keyword evidence="3" id="KW-0238">DNA-binding</keyword>
<dbReference type="SMART" id="SM00490">
    <property type="entry name" value="HELICc"/>
    <property type="match status" value="1"/>
</dbReference>
<dbReference type="GO" id="GO:0005524">
    <property type="term" value="F:ATP binding"/>
    <property type="evidence" value="ECO:0007669"/>
    <property type="project" value="UniProtKB-KW"/>
</dbReference>
<dbReference type="Pfam" id="PF00271">
    <property type="entry name" value="Helicase_C"/>
    <property type="match status" value="1"/>
</dbReference>
<dbReference type="GO" id="GO:0003677">
    <property type="term" value="F:DNA binding"/>
    <property type="evidence" value="ECO:0007669"/>
    <property type="project" value="UniProtKB-KW"/>
</dbReference>
<dbReference type="GO" id="GO:0006302">
    <property type="term" value="P:double-strand break repair"/>
    <property type="evidence" value="ECO:0007669"/>
    <property type="project" value="TreeGrafter"/>
</dbReference>
<feature type="domain" description="Helicase ATP-binding" evidence="4">
    <location>
        <begin position="111"/>
        <end position="262"/>
    </location>
</feature>
<dbReference type="Proteomes" id="UP000009885">
    <property type="component" value="Unassembled WGS sequence"/>
</dbReference>
<evidence type="ECO:0000259" key="4">
    <source>
        <dbReference type="PROSITE" id="PS51192"/>
    </source>
</evidence>
<dbReference type="SUPFAM" id="SSF52540">
    <property type="entry name" value="P-loop containing nucleoside triphosphate hydrolases"/>
    <property type="match status" value="1"/>
</dbReference>
<dbReference type="GO" id="GO:0006310">
    <property type="term" value="P:DNA recombination"/>
    <property type="evidence" value="ECO:0007669"/>
    <property type="project" value="TreeGrafter"/>
</dbReference>
<keyword evidence="5" id="KW-0347">Helicase</keyword>
<organism evidence="5 6">
    <name type="scientific">Staphylococcus massiliensis S46</name>
    <dbReference type="NCBI Taxonomy" id="1229783"/>
    <lineage>
        <taxon>Bacteria</taxon>
        <taxon>Bacillati</taxon>
        <taxon>Bacillota</taxon>
        <taxon>Bacilli</taxon>
        <taxon>Bacillales</taxon>
        <taxon>Staphylococcaceae</taxon>
        <taxon>Staphylococcus</taxon>
    </lineage>
</organism>
<dbReference type="GO" id="GO:0043138">
    <property type="term" value="F:3'-5' DNA helicase activity"/>
    <property type="evidence" value="ECO:0007669"/>
    <property type="project" value="TreeGrafter"/>
</dbReference>
<evidence type="ECO:0000256" key="1">
    <source>
        <dbReference type="ARBA" id="ARBA00022741"/>
    </source>
</evidence>
<keyword evidence="1" id="KW-0547">Nucleotide-binding</keyword>
<dbReference type="Pfam" id="PF04851">
    <property type="entry name" value="ResIII"/>
    <property type="match status" value="1"/>
</dbReference>
<dbReference type="SMART" id="SM00487">
    <property type="entry name" value="DEXDc"/>
    <property type="match status" value="1"/>
</dbReference>
<dbReference type="EMBL" id="AMSQ01000006">
    <property type="protein sequence ID" value="EKU48516.1"/>
    <property type="molecule type" value="Genomic_DNA"/>
</dbReference>
<dbReference type="GO" id="GO:0006270">
    <property type="term" value="P:DNA replication initiation"/>
    <property type="evidence" value="ECO:0007669"/>
    <property type="project" value="TreeGrafter"/>
</dbReference>
<name>K9AR51_9STAP</name>
<accession>K9AR51</accession>
<reference evidence="5 6" key="1">
    <citation type="journal article" date="2013" name="Genome Announc.">
        <title>Genome Sequence of Staphylococcus massiliensis Strain S46, Isolated from the Surface of Healthy Human Skin.</title>
        <authorList>
            <person name="Srivastav R."/>
            <person name="Singh A."/>
            <person name="Jangir P.K."/>
            <person name="Kumari C."/>
            <person name="Muduli S."/>
            <person name="Sharma R."/>
        </authorList>
    </citation>
    <scope>NUCLEOTIDE SEQUENCE [LARGE SCALE GENOMIC DNA]</scope>
    <source>
        <strain evidence="5 6">S46</strain>
    </source>
</reference>
<dbReference type="InterPro" id="IPR014001">
    <property type="entry name" value="Helicase_ATP-bd"/>
</dbReference>
<keyword evidence="6" id="KW-1185">Reference proteome</keyword>
<dbReference type="PROSITE" id="PS51192">
    <property type="entry name" value="HELICASE_ATP_BIND_1"/>
    <property type="match status" value="1"/>
</dbReference>
<dbReference type="RefSeq" id="WP_009383076.1">
    <property type="nucleotide sequence ID" value="NZ_AMSQ01000006.1"/>
</dbReference>
<dbReference type="InterPro" id="IPR006935">
    <property type="entry name" value="Helicase/UvrB_N"/>
</dbReference>
<dbReference type="Gene3D" id="3.40.50.300">
    <property type="entry name" value="P-loop containing nucleotide triphosphate hydrolases"/>
    <property type="match status" value="2"/>
</dbReference>
<dbReference type="STRING" id="1229783.C273_04875"/>
<dbReference type="AlphaFoldDB" id="K9AR51"/>
<evidence type="ECO:0000313" key="5">
    <source>
        <dbReference type="EMBL" id="EKU48516.1"/>
    </source>
</evidence>
<keyword evidence="2" id="KW-0067">ATP-binding</keyword>
<comment type="caution">
    <text evidence="5">The sequence shown here is derived from an EMBL/GenBank/DDBJ whole genome shotgun (WGS) entry which is preliminary data.</text>
</comment>
<sequence>MRRIKYYGRLVKDHHILTNEVIEQTVRGVRLSDGHYRCAQCHSTQSHHFYTYQPYLNEESVTYCRNCIQLGKMESDQDVFYIKSEQAATDGAYHLPFNLSEQQSYASAQIVKAIASMESLLLYAVTGAGKTEMIFEGIKYARQLGLNVAVVSPRVDVVIEVALRIKEAFKNEQIDVLYQGHKQVFNGHFVISTIHQLFRFKSHFDVIFVDEVDAFPLSMDKSLQQSLIYASKATHSHLLMTATPPKKLLRSFKNNQIITLPARFHRKRLPVPQYQYFKLNTSKCQSKLLHILKEQVRKNRYTLVFFNHIRRMEDTYVHYKPHIKGLITVFSEDALRHDKVEALRRGEHSVVFTTTILERGFTMASLDVIVVDSHLFQANALVQIAGRVGRKKEMPTGLVLFLHEGISLSMLKASRMIKSMNRLGIERGWIDA</sequence>
<dbReference type="PANTHER" id="PTHR30580">
    <property type="entry name" value="PRIMOSOMAL PROTEIN N"/>
    <property type="match status" value="1"/>
</dbReference>
<dbReference type="PATRIC" id="fig|1229783.3.peg.983"/>
<dbReference type="InterPro" id="IPR027417">
    <property type="entry name" value="P-loop_NTPase"/>
</dbReference>
<gene>
    <name evidence="5" type="ORF">C273_04875</name>
</gene>
<dbReference type="InterPro" id="IPR001650">
    <property type="entry name" value="Helicase_C-like"/>
</dbReference>
<protein>
    <submittedName>
        <fullName evidence="5">Putative ATP-dependent helicase</fullName>
    </submittedName>
</protein>
<keyword evidence="5" id="KW-0378">Hydrolase</keyword>
<proteinExistence type="predicted"/>
<dbReference type="GO" id="GO:0016787">
    <property type="term" value="F:hydrolase activity"/>
    <property type="evidence" value="ECO:0007669"/>
    <property type="project" value="InterPro"/>
</dbReference>
<evidence type="ECO:0000313" key="6">
    <source>
        <dbReference type="Proteomes" id="UP000009885"/>
    </source>
</evidence>